<dbReference type="AlphaFoldDB" id="A0A218XMK5"/>
<comment type="caution">
    <text evidence="1">The sequence shown here is derived from an EMBL/GenBank/DDBJ whole genome shotgun (WGS) entry which is preliminary data.</text>
</comment>
<reference evidence="2 4" key="3">
    <citation type="submission" date="2017-11" db="EMBL/GenBank/DDBJ databases">
        <title>De-novo sequencing of pomegranate (Punica granatum L.) genome.</title>
        <authorList>
            <person name="Akparov Z."/>
            <person name="Amiraslanov A."/>
            <person name="Hajiyeva S."/>
            <person name="Abbasov M."/>
            <person name="Kaur K."/>
            <person name="Hamwieh A."/>
            <person name="Solovyev V."/>
            <person name="Salamov A."/>
            <person name="Braich B."/>
            <person name="Kosarev P."/>
            <person name="Mahmoud A."/>
            <person name="Hajiyev E."/>
            <person name="Babayeva S."/>
            <person name="Izzatullayeva V."/>
            <person name="Mammadov A."/>
            <person name="Mammadov A."/>
            <person name="Sharifova S."/>
            <person name="Ojaghi J."/>
            <person name="Eynullazada K."/>
            <person name="Bayramov B."/>
            <person name="Abdulazimova A."/>
            <person name="Shahmuradov I."/>
        </authorList>
    </citation>
    <scope>NUCLEOTIDE SEQUENCE [LARGE SCALE GENOMIC DNA]</scope>
    <source>
        <strain evidence="2">AG2017</strain>
        <strain evidence="4">cv. AG2017</strain>
        <tissue evidence="2">Leaf</tissue>
    </source>
</reference>
<protein>
    <submittedName>
        <fullName evidence="1">Uncharacterized protein</fullName>
    </submittedName>
</protein>
<reference evidence="3" key="1">
    <citation type="journal article" date="2017" name="Plant J.">
        <title>The pomegranate (Punica granatum L.) genome and the genomics of punicalagin biosynthesis.</title>
        <authorList>
            <person name="Qin G."/>
            <person name="Xu C."/>
            <person name="Ming R."/>
            <person name="Tang H."/>
            <person name="Guyot R."/>
            <person name="Kramer E.M."/>
            <person name="Hu Y."/>
            <person name="Yi X."/>
            <person name="Qi Y."/>
            <person name="Xu X."/>
            <person name="Gao Z."/>
            <person name="Pan H."/>
            <person name="Jian J."/>
            <person name="Tian Y."/>
            <person name="Yue Z."/>
            <person name="Xu Y."/>
        </authorList>
    </citation>
    <scope>NUCLEOTIDE SEQUENCE [LARGE SCALE GENOMIC DNA]</scope>
    <source>
        <strain evidence="3">cv. Dabenzi</strain>
    </source>
</reference>
<sequence length="133" mass="14962">MSRTSFDEFLFHVPHHFHQHLVSQLAHDVYRYLEQRNALCELASRIQDIRKKMGELRGHESVSVQSSFGEASSSGKRPVSHFAHVYAEEDEVVSFQKLATQILNQLLSEEQIRFTVPIVGPAGSGSKESLPGS</sequence>
<evidence type="ECO:0000313" key="1">
    <source>
        <dbReference type="EMBL" id="OWM85909.1"/>
    </source>
</evidence>
<evidence type="ECO:0000313" key="3">
    <source>
        <dbReference type="Proteomes" id="UP000197138"/>
    </source>
</evidence>
<dbReference type="Proteomes" id="UP000197138">
    <property type="component" value="Unassembled WGS sequence"/>
</dbReference>
<dbReference type="Proteomes" id="UP000233551">
    <property type="component" value="Unassembled WGS sequence"/>
</dbReference>
<name>A0A218XMK5_PUNGR</name>
<keyword evidence="4" id="KW-1185">Reference proteome</keyword>
<evidence type="ECO:0000313" key="2">
    <source>
        <dbReference type="EMBL" id="PKI31288.1"/>
    </source>
</evidence>
<dbReference type="EMBL" id="MTKT01001111">
    <property type="protein sequence ID" value="OWM85909.1"/>
    <property type="molecule type" value="Genomic_DNA"/>
</dbReference>
<organism evidence="1 3">
    <name type="scientific">Punica granatum</name>
    <name type="common">Pomegranate</name>
    <dbReference type="NCBI Taxonomy" id="22663"/>
    <lineage>
        <taxon>Eukaryota</taxon>
        <taxon>Viridiplantae</taxon>
        <taxon>Streptophyta</taxon>
        <taxon>Embryophyta</taxon>
        <taxon>Tracheophyta</taxon>
        <taxon>Spermatophyta</taxon>
        <taxon>Magnoliopsida</taxon>
        <taxon>eudicotyledons</taxon>
        <taxon>Gunneridae</taxon>
        <taxon>Pentapetalae</taxon>
        <taxon>rosids</taxon>
        <taxon>malvids</taxon>
        <taxon>Myrtales</taxon>
        <taxon>Lythraceae</taxon>
        <taxon>Punica</taxon>
    </lineage>
</organism>
<dbReference type="EMBL" id="PGOL01009068">
    <property type="protein sequence ID" value="PKI31288.1"/>
    <property type="molecule type" value="Genomic_DNA"/>
</dbReference>
<proteinExistence type="predicted"/>
<gene>
    <name evidence="1" type="ORF">CDL15_Pgr012159</name>
    <name evidence="2" type="ORF">CRG98_048323</name>
</gene>
<reference evidence="1" key="2">
    <citation type="submission" date="2017-06" db="EMBL/GenBank/DDBJ databases">
        <title>The pomegranate genome and the genomics of punicalagin biosynthesis.</title>
        <authorList>
            <person name="Xu C."/>
        </authorList>
    </citation>
    <scope>NUCLEOTIDE SEQUENCE [LARGE SCALE GENOMIC DNA]</scope>
    <source>
        <tissue evidence="1">Fresh leaf</tissue>
    </source>
</reference>
<accession>A0A218XMK5</accession>
<evidence type="ECO:0000313" key="4">
    <source>
        <dbReference type="Proteomes" id="UP000233551"/>
    </source>
</evidence>